<organism evidence="1 2">
    <name type="scientific">Pseudomonas nitroreducens</name>
    <dbReference type="NCBI Taxonomy" id="46680"/>
    <lineage>
        <taxon>Bacteria</taxon>
        <taxon>Pseudomonadati</taxon>
        <taxon>Pseudomonadota</taxon>
        <taxon>Gammaproteobacteria</taxon>
        <taxon>Pseudomonadales</taxon>
        <taxon>Pseudomonadaceae</taxon>
        <taxon>Pseudomonas</taxon>
    </lineage>
</organism>
<evidence type="ECO:0000313" key="1">
    <source>
        <dbReference type="EMBL" id="MBB4861296.1"/>
    </source>
</evidence>
<sequence>MSTYSPPSNELVAELFNQAETEGRADLLEALAPFVELEKLIKIAKRQEGNVGPALLRALKRDSYTKNEIDELLSKAFDDNQTYLDAIVEHIAGTSDHGGRHFALIELLGRGFHAEALHIAKSCDSTKEVTEYLRQRIDRLSVTGDPHAASFSKLGVPYKLRKESVELFSLLDIDHHKGLVGQEVQYRYGENKKTYWSEDRYKATFDLVASTITKEHMKTPTLVSKPDGVRIIFGELIAAAIAERDRIQGLGAWHNEAFPEFYPVLFAPEDEEAIVLAGAIPMLPAAAFSATPTRGFVDSAGLISKKDSFMATSFLPHEVIGALQKPGSFRLALIHHEKARVMQINHQGDHAKLTAAMRLHRPLTPVMAKGDPTDINEFKGMWRISTHLYVKGHPIWENDIYPSLLPHTLHEALQLYTPAEIEHINHHYNPDRGASPHKMYIRQDKCSYAWQIERARSNFAEFKARFGFIPSIKLEVDEEFLLELAKAKLDLGPNVSISYPDNRPRVDFDIYRLEGTLGVTSKYTQDLPGLSMKALLAKAAKNINTKDLGQESLARTLGFIDRYPREEILKAITTVGQVKLAYKHLGLTEDEFETLPTKTKDAYYTGEAINTFGI</sequence>
<dbReference type="EMBL" id="JACHLI010000001">
    <property type="protein sequence ID" value="MBB4861296.1"/>
    <property type="molecule type" value="Genomic_DNA"/>
</dbReference>
<dbReference type="AlphaFoldDB" id="A0A7W7KEC6"/>
<dbReference type="Proteomes" id="UP000566995">
    <property type="component" value="Unassembled WGS sequence"/>
</dbReference>
<evidence type="ECO:0000313" key="2">
    <source>
        <dbReference type="Proteomes" id="UP000566995"/>
    </source>
</evidence>
<gene>
    <name evidence="1" type="ORF">HNP46_000107</name>
</gene>
<comment type="caution">
    <text evidence="1">The sequence shown here is derived from an EMBL/GenBank/DDBJ whole genome shotgun (WGS) entry which is preliminary data.</text>
</comment>
<protein>
    <submittedName>
        <fullName evidence="1">Uncharacterized protein</fullName>
    </submittedName>
</protein>
<name>A0A7W7KEC6_PSENT</name>
<proteinExistence type="predicted"/>
<accession>A0A7W7KEC6</accession>
<dbReference type="RefSeq" id="WP_184585568.1">
    <property type="nucleotide sequence ID" value="NZ_JACHLI010000001.1"/>
</dbReference>
<reference evidence="1 2" key="1">
    <citation type="submission" date="2020-08" db="EMBL/GenBank/DDBJ databases">
        <title>Functional genomics of gut bacteria from endangered species of beetles.</title>
        <authorList>
            <person name="Carlos-Shanley C."/>
        </authorList>
    </citation>
    <scope>NUCLEOTIDE SEQUENCE [LARGE SCALE GENOMIC DNA]</scope>
    <source>
        <strain evidence="1 2">S00179</strain>
    </source>
</reference>